<dbReference type="Proteomes" id="UP000677804">
    <property type="component" value="Chromosome"/>
</dbReference>
<keyword evidence="4" id="KW-1185">Reference proteome</keyword>
<keyword evidence="2" id="KW-0812">Transmembrane</keyword>
<dbReference type="RefSeq" id="WP_207340921.1">
    <property type="nucleotide sequence ID" value="NZ_CP074405.1"/>
</dbReference>
<proteinExistence type="predicted"/>
<evidence type="ECO:0000256" key="2">
    <source>
        <dbReference type="SAM" id="Phobius"/>
    </source>
</evidence>
<organism evidence="3 4">
    <name type="scientific">Cellulomonas wangleii</name>
    <dbReference type="NCBI Taxonomy" id="2816956"/>
    <lineage>
        <taxon>Bacteria</taxon>
        <taxon>Bacillati</taxon>
        <taxon>Actinomycetota</taxon>
        <taxon>Actinomycetes</taxon>
        <taxon>Micrococcales</taxon>
        <taxon>Cellulomonadaceae</taxon>
        <taxon>Cellulomonas</taxon>
    </lineage>
</organism>
<feature type="transmembrane region" description="Helical" evidence="2">
    <location>
        <begin position="95"/>
        <end position="114"/>
    </location>
</feature>
<evidence type="ECO:0000313" key="4">
    <source>
        <dbReference type="Proteomes" id="UP000677804"/>
    </source>
</evidence>
<reference evidence="3 4" key="1">
    <citation type="submission" date="2021-05" db="EMBL/GenBank/DDBJ databases">
        <title>Novel species in genus Cellulomonas.</title>
        <authorList>
            <person name="Zhang G."/>
        </authorList>
    </citation>
    <scope>NUCLEOTIDE SEQUENCE [LARGE SCALE GENOMIC DNA]</scope>
    <source>
        <strain evidence="4">zg-ZUI222</strain>
    </source>
</reference>
<accession>A0ABX8D195</accession>
<evidence type="ECO:0000256" key="1">
    <source>
        <dbReference type="SAM" id="MobiDB-lite"/>
    </source>
</evidence>
<keyword evidence="2" id="KW-1133">Transmembrane helix</keyword>
<feature type="compositionally biased region" description="Basic and acidic residues" evidence="1">
    <location>
        <begin position="1"/>
        <end position="11"/>
    </location>
</feature>
<feature type="region of interest" description="Disordered" evidence="1">
    <location>
        <begin position="1"/>
        <end position="22"/>
    </location>
</feature>
<feature type="transmembrane region" description="Helical" evidence="2">
    <location>
        <begin position="30"/>
        <end position="53"/>
    </location>
</feature>
<gene>
    <name evidence="3" type="ORF">KG103_12070</name>
</gene>
<keyword evidence="2" id="KW-0472">Membrane</keyword>
<evidence type="ECO:0000313" key="3">
    <source>
        <dbReference type="EMBL" id="QVI61230.1"/>
    </source>
</evidence>
<dbReference type="EMBL" id="CP074405">
    <property type="protein sequence ID" value="QVI61230.1"/>
    <property type="molecule type" value="Genomic_DNA"/>
</dbReference>
<feature type="transmembrane region" description="Helical" evidence="2">
    <location>
        <begin position="120"/>
        <end position="141"/>
    </location>
</feature>
<protein>
    <recommendedName>
        <fullName evidence="5">Histidine kinase</fullName>
    </recommendedName>
</protein>
<feature type="transmembrane region" description="Helical" evidence="2">
    <location>
        <begin position="65"/>
        <end position="83"/>
    </location>
</feature>
<evidence type="ECO:0008006" key="5">
    <source>
        <dbReference type="Google" id="ProtNLM"/>
    </source>
</evidence>
<name>A0ABX8D195_9CELL</name>
<sequence>MSRRPPDRSPDDAAAPPHAPRQDAGVRPPLLAVACVLVLGEVLALLVAAGAGVLALTRGDDPGPVLFLVALALGAAALLAAAARGLWSGLRWGRGPVLTAQIMVVITAATWWGAGGGARALVPLVVALVVVAGVLAPRVVAVTSGRRPTG</sequence>